<dbReference type="Pfam" id="PF02518">
    <property type="entry name" value="HATPase_c"/>
    <property type="match status" value="1"/>
</dbReference>
<evidence type="ECO:0000256" key="7">
    <source>
        <dbReference type="SAM" id="Phobius"/>
    </source>
</evidence>
<keyword evidence="5" id="KW-0902">Two-component regulatory system</keyword>
<evidence type="ECO:0000256" key="3">
    <source>
        <dbReference type="ARBA" id="ARBA00022679"/>
    </source>
</evidence>
<dbReference type="InterPro" id="IPR003661">
    <property type="entry name" value="HisK_dim/P_dom"/>
</dbReference>
<dbReference type="InterPro" id="IPR005467">
    <property type="entry name" value="His_kinase_dom"/>
</dbReference>
<evidence type="ECO:0000259" key="8">
    <source>
        <dbReference type="PROSITE" id="PS50109"/>
    </source>
</evidence>
<feature type="domain" description="Histidine kinase" evidence="8">
    <location>
        <begin position="312"/>
        <end position="503"/>
    </location>
</feature>
<dbReference type="Pfam" id="PF00512">
    <property type="entry name" value="HisKA"/>
    <property type="match status" value="1"/>
</dbReference>
<reference evidence="9 10" key="1">
    <citation type="submission" date="2024-03" db="EMBL/GenBank/DDBJ databases">
        <title>Human intestinal bacterial collection.</title>
        <authorList>
            <person name="Pauvert C."/>
            <person name="Hitch T.C.A."/>
            <person name="Clavel T."/>
        </authorList>
    </citation>
    <scope>NUCLEOTIDE SEQUENCE [LARGE SCALE GENOMIC DNA]</scope>
    <source>
        <strain evidence="9 10">CLA-JM-H16</strain>
    </source>
</reference>
<dbReference type="PROSITE" id="PS50109">
    <property type="entry name" value="HIS_KIN"/>
    <property type="match status" value="1"/>
</dbReference>
<dbReference type="SMART" id="SM00388">
    <property type="entry name" value="HisKA"/>
    <property type="match status" value="1"/>
</dbReference>
<evidence type="ECO:0000256" key="6">
    <source>
        <dbReference type="SAM" id="Coils"/>
    </source>
</evidence>
<keyword evidence="7" id="KW-0812">Transmembrane</keyword>
<feature type="transmembrane region" description="Helical" evidence="7">
    <location>
        <begin position="243"/>
        <end position="262"/>
    </location>
</feature>
<dbReference type="Gene3D" id="1.10.287.130">
    <property type="match status" value="1"/>
</dbReference>
<feature type="coiled-coil region" evidence="6">
    <location>
        <begin position="278"/>
        <end position="305"/>
    </location>
</feature>
<evidence type="ECO:0000256" key="1">
    <source>
        <dbReference type="ARBA" id="ARBA00000085"/>
    </source>
</evidence>
<sequence>MKNKKINFWKHHILIEIFVSLVILTIVSFIAISADLNAAEKKLNTTVEYLKDSADNCYLNGIALLNTDGKILADYNSTSVATSDILAEIDTPSLLDVARFKEKHYSIRIPFDNRSHIDVAAISRSDQPGIIVGFFQTSAEYAHTFNNGIISLVNGFVPEYDGTIIISSGNQIIASNNNSLIGTSTNDLPITKRIMKDSTGKNLIHTQDAENSFQRFFGLMEKSQNYYIYAYLPERSVFTSTPATLLFTLFICVIVIALLHLLKWHTERTSQQAQLRMKEEYTRHLENKNRQLEHAVLQTKQANETKSRFLSSMSHDIRTPLNGIIGFLKIDEANFDDLDVLRSNHEKIMISANHLLSLINDVLQMSKLDDDAVHLAHKKTNLSQLTIEIVTIIKQHADENGLQWNFDREASSSPISYPYVYGSPLHLRQIFLNIYGNCIKYNKPNGSITTKIHSLGYKDGIVTYQWIISDTGIGMSEEFLQHIFEPFSQENSDARTNYNGVGL</sequence>
<dbReference type="GO" id="GO:0016301">
    <property type="term" value="F:kinase activity"/>
    <property type="evidence" value="ECO:0007669"/>
    <property type="project" value="UniProtKB-KW"/>
</dbReference>
<dbReference type="InterPro" id="IPR036890">
    <property type="entry name" value="HATPase_C_sf"/>
</dbReference>
<accession>A0ABV1BDE0</accession>
<evidence type="ECO:0000256" key="2">
    <source>
        <dbReference type="ARBA" id="ARBA00012438"/>
    </source>
</evidence>
<keyword evidence="6" id="KW-0175">Coiled coil</keyword>
<evidence type="ECO:0000313" key="9">
    <source>
        <dbReference type="EMBL" id="MEQ2369726.1"/>
    </source>
</evidence>
<dbReference type="SUPFAM" id="SSF47384">
    <property type="entry name" value="Homodimeric domain of signal transducing histidine kinase"/>
    <property type="match status" value="1"/>
</dbReference>
<dbReference type="InterPro" id="IPR036097">
    <property type="entry name" value="HisK_dim/P_sf"/>
</dbReference>
<proteinExistence type="predicted"/>
<evidence type="ECO:0000313" key="10">
    <source>
        <dbReference type="Proteomes" id="UP001473063"/>
    </source>
</evidence>
<protein>
    <recommendedName>
        <fullName evidence="2">histidine kinase</fullName>
        <ecNumber evidence="2">2.7.13.3</ecNumber>
    </recommendedName>
</protein>
<evidence type="ECO:0000256" key="5">
    <source>
        <dbReference type="ARBA" id="ARBA00023012"/>
    </source>
</evidence>
<dbReference type="Gene3D" id="3.30.565.10">
    <property type="entry name" value="Histidine kinase-like ATPase, C-terminal domain"/>
    <property type="match status" value="1"/>
</dbReference>
<comment type="catalytic activity">
    <reaction evidence="1">
        <text>ATP + protein L-histidine = ADP + protein N-phospho-L-histidine.</text>
        <dbReference type="EC" id="2.7.13.3"/>
    </reaction>
</comment>
<keyword evidence="4 9" id="KW-0418">Kinase</keyword>
<dbReference type="InterPro" id="IPR003594">
    <property type="entry name" value="HATPase_dom"/>
</dbReference>
<dbReference type="Proteomes" id="UP001473063">
    <property type="component" value="Unassembled WGS sequence"/>
</dbReference>
<dbReference type="SUPFAM" id="SSF55874">
    <property type="entry name" value="ATPase domain of HSP90 chaperone/DNA topoisomerase II/histidine kinase"/>
    <property type="match status" value="1"/>
</dbReference>
<dbReference type="EMBL" id="JBBMEJ010000002">
    <property type="protein sequence ID" value="MEQ2369726.1"/>
    <property type="molecule type" value="Genomic_DNA"/>
</dbReference>
<gene>
    <name evidence="9" type="ORF">WMO28_01995</name>
</gene>
<dbReference type="RefSeq" id="WP_349055911.1">
    <property type="nucleotide sequence ID" value="NZ_JBBMEJ010000002.1"/>
</dbReference>
<evidence type="ECO:0000256" key="4">
    <source>
        <dbReference type="ARBA" id="ARBA00022777"/>
    </source>
</evidence>
<keyword evidence="10" id="KW-1185">Reference proteome</keyword>
<keyword evidence="7" id="KW-0472">Membrane</keyword>
<dbReference type="EC" id="2.7.13.3" evidence="2"/>
<keyword evidence="3" id="KW-0808">Transferase</keyword>
<dbReference type="PANTHER" id="PTHR43047:SF72">
    <property type="entry name" value="OSMOSENSING HISTIDINE PROTEIN KINASE SLN1"/>
    <property type="match status" value="1"/>
</dbReference>
<name>A0ABV1BDE0_9FIRM</name>
<comment type="caution">
    <text evidence="9">The sequence shown here is derived from an EMBL/GenBank/DDBJ whole genome shotgun (WGS) entry which is preliminary data.</text>
</comment>
<dbReference type="PANTHER" id="PTHR43047">
    <property type="entry name" value="TWO-COMPONENT HISTIDINE PROTEIN KINASE"/>
    <property type="match status" value="1"/>
</dbReference>
<organism evidence="9 10">
    <name type="scientific">Blautia aquisgranensis</name>
    <dbReference type="NCBI Taxonomy" id="3133153"/>
    <lineage>
        <taxon>Bacteria</taxon>
        <taxon>Bacillati</taxon>
        <taxon>Bacillota</taxon>
        <taxon>Clostridia</taxon>
        <taxon>Lachnospirales</taxon>
        <taxon>Lachnospiraceae</taxon>
        <taxon>Blautia</taxon>
    </lineage>
</organism>
<dbReference type="CDD" id="cd00082">
    <property type="entry name" value="HisKA"/>
    <property type="match status" value="1"/>
</dbReference>
<keyword evidence="7" id="KW-1133">Transmembrane helix</keyword>
<feature type="transmembrane region" description="Helical" evidence="7">
    <location>
        <begin position="12"/>
        <end position="32"/>
    </location>
</feature>